<dbReference type="EMBL" id="JAWDJR010000019">
    <property type="protein sequence ID" value="KAK9957797.1"/>
    <property type="molecule type" value="Genomic_DNA"/>
</dbReference>
<accession>A0AAW1Z8J7</accession>
<dbReference type="Proteomes" id="UP001479290">
    <property type="component" value="Unassembled WGS sequence"/>
</dbReference>
<keyword evidence="2" id="KW-1185">Reference proteome</keyword>
<evidence type="ECO:0000313" key="1">
    <source>
        <dbReference type="EMBL" id="KAK9957797.1"/>
    </source>
</evidence>
<sequence length="59" mass="6459">MIQQCDLDTTAKASYRSLCNASWAASPRPPPGLLQLSSEISYQINADRGSEAPEPRPLR</sequence>
<gene>
    <name evidence="1" type="ORF">ABG768_012013</name>
</gene>
<organism evidence="1 2">
    <name type="scientific">Culter alburnus</name>
    <name type="common">Topmouth culter</name>
    <dbReference type="NCBI Taxonomy" id="194366"/>
    <lineage>
        <taxon>Eukaryota</taxon>
        <taxon>Metazoa</taxon>
        <taxon>Chordata</taxon>
        <taxon>Craniata</taxon>
        <taxon>Vertebrata</taxon>
        <taxon>Euteleostomi</taxon>
        <taxon>Actinopterygii</taxon>
        <taxon>Neopterygii</taxon>
        <taxon>Teleostei</taxon>
        <taxon>Ostariophysi</taxon>
        <taxon>Cypriniformes</taxon>
        <taxon>Xenocyprididae</taxon>
        <taxon>Xenocypridinae</taxon>
        <taxon>Culter</taxon>
    </lineage>
</organism>
<feature type="non-terminal residue" evidence="1">
    <location>
        <position position="59"/>
    </location>
</feature>
<proteinExistence type="predicted"/>
<dbReference type="AlphaFoldDB" id="A0AAW1Z8J7"/>
<reference evidence="1 2" key="1">
    <citation type="submission" date="2024-05" db="EMBL/GenBank/DDBJ databases">
        <title>A high-quality chromosomal-level genome assembly of Topmouth culter (Culter alburnus).</title>
        <authorList>
            <person name="Zhao H."/>
        </authorList>
    </citation>
    <scope>NUCLEOTIDE SEQUENCE [LARGE SCALE GENOMIC DNA]</scope>
    <source>
        <strain evidence="1">CATC2023</strain>
        <tissue evidence="1">Muscle</tissue>
    </source>
</reference>
<evidence type="ECO:0000313" key="2">
    <source>
        <dbReference type="Proteomes" id="UP001479290"/>
    </source>
</evidence>
<protein>
    <submittedName>
        <fullName evidence="1">Uncharacterized protein</fullName>
    </submittedName>
</protein>
<comment type="caution">
    <text evidence="1">The sequence shown here is derived from an EMBL/GenBank/DDBJ whole genome shotgun (WGS) entry which is preliminary data.</text>
</comment>
<name>A0AAW1Z8J7_CULAL</name>